<feature type="transmembrane region" description="Helical" evidence="6">
    <location>
        <begin position="149"/>
        <end position="168"/>
    </location>
</feature>
<reference evidence="8 9" key="1">
    <citation type="submission" date="2020-02" db="EMBL/GenBank/DDBJ databases">
        <title>Comparative genomics of the hypocrealean fungal genus Beauvera.</title>
        <authorList>
            <person name="Showalter D.N."/>
            <person name="Bushley K.E."/>
            <person name="Rehner S.A."/>
        </authorList>
    </citation>
    <scope>NUCLEOTIDE SEQUENCE [LARGE SCALE GENOMIC DNA]</scope>
    <source>
        <strain evidence="8 9">ARSEF4384</strain>
    </source>
</reference>
<organism evidence="8 9">
    <name type="scientific">Beauveria asiatica</name>
    <dbReference type="NCBI Taxonomy" id="1069075"/>
    <lineage>
        <taxon>Eukaryota</taxon>
        <taxon>Fungi</taxon>
        <taxon>Dikarya</taxon>
        <taxon>Ascomycota</taxon>
        <taxon>Pezizomycotina</taxon>
        <taxon>Sordariomycetes</taxon>
        <taxon>Hypocreomycetidae</taxon>
        <taxon>Hypocreales</taxon>
        <taxon>Cordycipitaceae</taxon>
        <taxon>Beauveria</taxon>
    </lineage>
</organism>
<feature type="transmembrane region" description="Helical" evidence="6">
    <location>
        <begin position="347"/>
        <end position="366"/>
    </location>
</feature>
<keyword evidence="2 6" id="KW-0812">Transmembrane</keyword>
<feature type="transmembrane region" description="Helical" evidence="6">
    <location>
        <begin position="174"/>
        <end position="195"/>
    </location>
</feature>
<evidence type="ECO:0000256" key="5">
    <source>
        <dbReference type="SAM" id="MobiDB-lite"/>
    </source>
</evidence>
<feature type="transmembrane region" description="Helical" evidence="6">
    <location>
        <begin position="309"/>
        <end position="327"/>
    </location>
</feature>
<keyword evidence="4 6" id="KW-0472">Membrane</keyword>
<feature type="transmembrane region" description="Helical" evidence="6">
    <location>
        <begin position="438"/>
        <end position="461"/>
    </location>
</feature>
<feature type="compositionally biased region" description="Polar residues" evidence="5">
    <location>
        <begin position="1"/>
        <end position="11"/>
    </location>
</feature>
<evidence type="ECO:0000256" key="4">
    <source>
        <dbReference type="ARBA" id="ARBA00023136"/>
    </source>
</evidence>
<feature type="transmembrane region" description="Helical" evidence="6">
    <location>
        <begin position="549"/>
        <end position="570"/>
    </location>
</feature>
<keyword evidence="9" id="KW-1185">Reference proteome</keyword>
<dbReference type="EMBL" id="JAAHCF010000636">
    <property type="protein sequence ID" value="KAK8142651.1"/>
    <property type="molecule type" value="Genomic_DNA"/>
</dbReference>
<dbReference type="GO" id="GO:0000329">
    <property type="term" value="C:fungal-type vacuole membrane"/>
    <property type="evidence" value="ECO:0007669"/>
    <property type="project" value="TreeGrafter"/>
</dbReference>
<protein>
    <recommendedName>
        <fullName evidence="7">Major facilitator superfamily (MFS) profile domain-containing protein</fullName>
    </recommendedName>
</protein>
<dbReference type="InterPro" id="IPR005829">
    <property type="entry name" value="Sugar_transporter_CS"/>
</dbReference>
<evidence type="ECO:0000259" key="7">
    <source>
        <dbReference type="PROSITE" id="PS50850"/>
    </source>
</evidence>
<dbReference type="InterPro" id="IPR020846">
    <property type="entry name" value="MFS_dom"/>
</dbReference>
<name>A0AAW0RL85_9HYPO</name>
<dbReference type="Gene3D" id="1.20.1720.10">
    <property type="entry name" value="Multidrug resistance protein D"/>
    <property type="match status" value="1"/>
</dbReference>
<feature type="region of interest" description="Disordered" evidence="5">
    <location>
        <begin position="1"/>
        <end position="62"/>
    </location>
</feature>
<dbReference type="SUPFAM" id="SSF103473">
    <property type="entry name" value="MFS general substrate transporter"/>
    <property type="match status" value="1"/>
</dbReference>
<evidence type="ECO:0000256" key="2">
    <source>
        <dbReference type="ARBA" id="ARBA00022692"/>
    </source>
</evidence>
<dbReference type="InterPro" id="IPR036259">
    <property type="entry name" value="MFS_trans_sf"/>
</dbReference>
<dbReference type="GO" id="GO:0015174">
    <property type="term" value="F:basic amino acid transmembrane transporter activity"/>
    <property type="evidence" value="ECO:0007669"/>
    <property type="project" value="TreeGrafter"/>
</dbReference>
<feature type="compositionally biased region" description="Low complexity" evidence="5">
    <location>
        <begin position="49"/>
        <end position="62"/>
    </location>
</feature>
<feature type="transmembrane region" description="Helical" evidence="6">
    <location>
        <begin position="412"/>
        <end position="432"/>
    </location>
</feature>
<evidence type="ECO:0000313" key="9">
    <source>
        <dbReference type="Proteomes" id="UP001397290"/>
    </source>
</evidence>
<feature type="transmembrane region" description="Helical" evidence="6">
    <location>
        <begin position="386"/>
        <end position="405"/>
    </location>
</feature>
<dbReference type="PROSITE" id="PS50850">
    <property type="entry name" value="MFS"/>
    <property type="match status" value="1"/>
</dbReference>
<feature type="domain" description="Major facilitator superfamily (MFS) profile" evidence="7">
    <location>
        <begin position="84"/>
        <end position="570"/>
    </location>
</feature>
<proteinExistence type="predicted"/>
<evidence type="ECO:0000256" key="1">
    <source>
        <dbReference type="ARBA" id="ARBA00004141"/>
    </source>
</evidence>
<dbReference type="AlphaFoldDB" id="A0AAW0RL85"/>
<dbReference type="Pfam" id="PF07690">
    <property type="entry name" value="MFS_1"/>
    <property type="match status" value="1"/>
</dbReference>
<keyword evidence="3 6" id="KW-1133">Transmembrane helix</keyword>
<dbReference type="PROSITE" id="PS00216">
    <property type="entry name" value="SUGAR_TRANSPORT_1"/>
    <property type="match status" value="1"/>
</dbReference>
<sequence length="578" mass="61915">MSGRTNENPCSGHNAGRYVLQSDNDYDGDSDSETGNNLDNHNGDEERPLLTPKTAPSPSSPTGEANVGAALFLIDISRGHFWVIFIQVLSSQFISSFDSTIMASSHPVITSYFGAANSASWLSTAFMLTSTAFQPLLGRLSDAIGRKSLYTGCMAIFALATTLCATAWSIESFIFARALCGLGAGGMSSLGSIIISDLVPIQRRSAYQAYINVTYGVSSTLGAALGGTLAEALGWRWEFGVQVPPLLLCLVVASKAIPADLGIADEPVKVWQALQKFDVRGSLLLTTSVSSLILGLNLGGNIFPWSHPIVITALTTFTICFPIFLHVESRAESPIMPLTLLFNAPRANIIFCGFIGTMLSSSNFFNVPIYFQAVLLTSATSSGMRLALPSAISCIAGLTTGLGINWTRRLKWPLICGAFCWLAGSVCLWSLQRSLPSILFYLVLIPSALGQGFQVPGTFMATLACSKQSEQAVVISTLILWRSLGMVLGVALSSLVVQNALLHYLQLYVTGDDKEAIIARVRSSVEAVASLHQPYQEQAIQSYEAALRLMFACSIVLSAISALLLIPISIPRLAKKKI</sequence>
<evidence type="ECO:0000256" key="6">
    <source>
        <dbReference type="SAM" id="Phobius"/>
    </source>
</evidence>
<accession>A0AAW0RL85</accession>
<dbReference type="Proteomes" id="UP001397290">
    <property type="component" value="Unassembled WGS sequence"/>
</dbReference>
<evidence type="ECO:0000313" key="8">
    <source>
        <dbReference type="EMBL" id="KAK8142651.1"/>
    </source>
</evidence>
<dbReference type="Gene3D" id="1.20.1250.20">
    <property type="entry name" value="MFS general substrate transporter like domains"/>
    <property type="match status" value="1"/>
</dbReference>
<comment type="caution">
    <text evidence="8">The sequence shown here is derived from an EMBL/GenBank/DDBJ whole genome shotgun (WGS) entry which is preliminary data.</text>
</comment>
<dbReference type="InterPro" id="IPR011701">
    <property type="entry name" value="MFS"/>
</dbReference>
<dbReference type="PANTHER" id="PTHR23501">
    <property type="entry name" value="MAJOR FACILITATOR SUPERFAMILY"/>
    <property type="match status" value="1"/>
</dbReference>
<feature type="transmembrane region" description="Helical" evidence="6">
    <location>
        <begin position="473"/>
        <end position="497"/>
    </location>
</feature>
<gene>
    <name evidence="8" type="ORF">G3M48_008452</name>
</gene>
<dbReference type="PANTHER" id="PTHR23501:SF67">
    <property type="entry name" value="MFS MULTIDRUG EFFLUX TRANSPORTER (EUROFUNG)"/>
    <property type="match status" value="1"/>
</dbReference>
<comment type="subcellular location">
    <subcellularLocation>
        <location evidence="1">Membrane</location>
        <topology evidence="1">Multi-pass membrane protein</topology>
    </subcellularLocation>
</comment>
<evidence type="ECO:0000256" key="3">
    <source>
        <dbReference type="ARBA" id="ARBA00022989"/>
    </source>
</evidence>